<accession>A0ABP0PA66</accession>
<evidence type="ECO:0000313" key="4">
    <source>
        <dbReference type="Proteomes" id="UP001642484"/>
    </source>
</evidence>
<name>A0ABP0PA66_9DINO</name>
<feature type="chain" id="PRO_5047124290" evidence="2">
    <location>
        <begin position="19"/>
        <end position="486"/>
    </location>
</feature>
<dbReference type="Proteomes" id="UP001642484">
    <property type="component" value="Unassembled WGS sequence"/>
</dbReference>
<comment type="caution">
    <text evidence="3">The sequence shown here is derived from an EMBL/GenBank/DDBJ whole genome shotgun (WGS) entry which is preliminary data.</text>
</comment>
<keyword evidence="4" id="KW-1185">Reference proteome</keyword>
<organism evidence="3 4">
    <name type="scientific">Durusdinium trenchii</name>
    <dbReference type="NCBI Taxonomy" id="1381693"/>
    <lineage>
        <taxon>Eukaryota</taxon>
        <taxon>Sar</taxon>
        <taxon>Alveolata</taxon>
        <taxon>Dinophyceae</taxon>
        <taxon>Suessiales</taxon>
        <taxon>Symbiodiniaceae</taxon>
        <taxon>Durusdinium</taxon>
    </lineage>
</organism>
<proteinExistence type="predicted"/>
<feature type="region of interest" description="Disordered" evidence="1">
    <location>
        <begin position="19"/>
        <end position="38"/>
    </location>
</feature>
<evidence type="ECO:0000256" key="2">
    <source>
        <dbReference type="SAM" id="SignalP"/>
    </source>
</evidence>
<protein>
    <submittedName>
        <fullName evidence="3">Uncharacterized protein</fullName>
    </submittedName>
</protein>
<gene>
    <name evidence="3" type="ORF">CCMP2556_LOCUS35882</name>
</gene>
<feature type="signal peptide" evidence="2">
    <location>
        <begin position="1"/>
        <end position="18"/>
    </location>
</feature>
<reference evidence="3 4" key="1">
    <citation type="submission" date="2024-02" db="EMBL/GenBank/DDBJ databases">
        <authorList>
            <person name="Chen Y."/>
            <person name="Shah S."/>
            <person name="Dougan E. K."/>
            <person name="Thang M."/>
            <person name="Chan C."/>
        </authorList>
    </citation>
    <scope>NUCLEOTIDE SEQUENCE [LARGE SCALE GENOMIC DNA]</scope>
</reference>
<sequence>MMLWGPLSALLCATASLAMRPQSPPSVPPSDPLEGIDPSMAENPAAPKLQPFEIDLTLKNEEAALEKSKGTLEGKLLYDALPQEVSLDDAASGITADLQQRLQKESGLTCSIQKEGTHGKQIKLIMDITSYELGKVLPEKIAQDFASSMSALPAELAALKVQNMYDDVLAKVKDFLEAKWLEKIPQLLREKLSESKVEADLSIPPKPKPNATTAKTELAPMEAILRVELEKRLPLAQAAKPDANPEEVQKMPQPEYLALIQPRLQEQAARAIRDTLGDALPFKITAECDADFGGLSKHSFWLRLSLSNFDEVKALEKLRSPSADHAQKLLSLLEQLTKCGVLGLDGAATNIRTFLRSGELKDWHVGLVQRMGQLLGTPMQEVNRSSYNWLQKEAASGVCCRSERSGKSKQDEVFWIAAEVTAGGEHTHDGGCPALQETVNPPCVATAKSGKKVVLHHRPYTECFNLPDLKDGKAPERIAPLVSSNC</sequence>
<evidence type="ECO:0000313" key="3">
    <source>
        <dbReference type="EMBL" id="CAK9072942.1"/>
    </source>
</evidence>
<dbReference type="EMBL" id="CAXAMN010022807">
    <property type="protein sequence ID" value="CAK9072942.1"/>
    <property type="molecule type" value="Genomic_DNA"/>
</dbReference>
<evidence type="ECO:0000256" key="1">
    <source>
        <dbReference type="SAM" id="MobiDB-lite"/>
    </source>
</evidence>
<feature type="compositionally biased region" description="Pro residues" evidence="1">
    <location>
        <begin position="22"/>
        <end position="31"/>
    </location>
</feature>
<keyword evidence="2" id="KW-0732">Signal</keyword>